<keyword evidence="6" id="KW-0464">Manganese</keyword>
<keyword evidence="3" id="KW-0479">Metal-binding</keyword>
<dbReference type="PANTHER" id="PTHR12318:SF0">
    <property type="entry name" value="ACYL-COENZYME A DIPHOSPHATASE NUDT19"/>
    <property type="match status" value="1"/>
</dbReference>
<comment type="caution">
    <text evidence="8">The sequence shown here is derived from an EMBL/GenBank/DDBJ whole genome shotgun (WGS) entry which is preliminary data.</text>
</comment>
<gene>
    <name evidence="8" type="ORF">GCM10010833_29150</name>
</gene>
<evidence type="ECO:0000256" key="4">
    <source>
        <dbReference type="ARBA" id="ARBA00022801"/>
    </source>
</evidence>
<dbReference type="RefSeq" id="WP_188515158.1">
    <property type="nucleotide sequence ID" value="NZ_BMGD01000005.1"/>
</dbReference>
<proteinExistence type="predicted"/>
<dbReference type="PANTHER" id="PTHR12318">
    <property type="entry name" value="TESTOSTERONE-REGULATED PROTEIN RP2"/>
    <property type="match status" value="1"/>
</dbReference>
<dbReference type="SUPFAM" id="SSF55811">
    <property type="entry name" value="Nudix"/>
    <property type="match status" value="1"/>
</dbReference>
<evidence type="ECO:0000256" key="2">
    <source>
        <dbReference type="ARBA" id="ARBA00001946"/>
    </source>
</evidence>
<evidence type="ECO:0000256" key="3">
    <source>
        <dbReference type="ARBA" id="ARBA00022723"/>
    </source>
</evidence>
<evidence type="ECO:0000256" key="6">
    <source>
        <dbReference type="ARBA" id="ARBA00023211"/>
    </source>
</evidence>
<comment type="cofactor">
    <cofactor evidence="1">
        <name>Mn(2+)</name>
        <dbReference type="ChEBI" id="CHEBI:29035"/>
    </cofactor>
</comment>
<keyword evidence="9" id="KW-1185">Reference proteome</keyword>
<dbReference type="InterPro" id="IPR015797">
    <property type="entry name" value="NUDIX_hydrolase-like_dom_sf"/>
</dbReference>
<organism evidence="8 9">
    <name type="scientific">Blastomonas aquatica</name>
    <dbReference type="NCBI Taxonomy" id="1510276"/>
    <lineage>
        <taxon>Bacteria</taxon>
        <taxon>Pseudomonadati</taxon>
        <taxon>Pseudomonadota</taxon>
        <taxon>Alphaproteobacteria</taxon>
        <taxon>Sphingomonadales</taxon>
        <taxon>Sphingomonadaceae</taxon>
        <taxon>Blastomonas</taxon>
    </lineage>
</organism>
<evidence type="ECO:0000256" key="5">
    <source>
        <dbReference type="ARBA" id="ARBA00022842"/>
    </source>
</evidence>
<dbReference type="EMBL" id="BMGD01000005">
    <property type="protein sequence ID" value="GGB72122.1"/>
    <property type="molecule type" value="Genomic_DNA"/>
</dbReference>
<dbReference type="Gene3D" id="3.90.79.10">
    <property type="entry name" value="Nucleoside Triphosphate Pyrophosphohydrolase"/>
    <property type="match status" value="1"/>
</dbReference>
<sequence length="275" mass="30175">MADPVPVSSDPDALTIDPKTGELLPEATPAATIIVFREPRFGGAPELLMVERSAQMVFAGGAVVFPGGRVDPDDHALARSLDHTLEPDEAAARIAAIRETIEETGLGIGFADSPQGDALARARAAMHAGAVFSDLVRECGWRFDLAAMTPFTRWRPPFNNHRVFDTRFYIAQCESHDHIVEVDATENRHLFWATAAQALAMAEEGKVKLIFPTRRNLERLAQFSSISQAREHLAQYPSRMIMPYIEDRGGQQHLCIPDGLGYPVTSEPLSGAMRT</sequence>
<evidence type="ECO:0000259" key="7">
    <source>
        <dbReference type="PROSITE" id="PS51462"/>
    </source>
</evidence>
<dbReference type="PROSITE" id="PS51462">
    <property type="entry name" value="NUDIX"/>
    <property type="match status" value="1"/>
</dbReference>
<evidence type="ECO:0000313" key="9">
    <source>
        <dbReference type="Proteomes" id="UP000614261"/>
    </source>
</evidence>
<accession>A0ABQ1JML2</accession>
<dbReference type="InterPro" id="IPR000086">
    <property type="entry name" value="NUDIX_hydrolase_dom"/>
</dbReference>
<protein>
    <submittedName>
        <fullName evidence="8">NUDIX hydrolase</fullName>
    </submittedName>
</protein>
<evidence type="ECO:0000256" key="1">
    <source>
        <dbReference type="ARBA" id="ARBA00001936"/>
    </source>
</evidence>
<reference evidence="9" key="1">
    <citation type="journal article" date="2019" name="Int. J. Syst. Evol. Microbiol.">
        <title>The Global Catalogue of Microorganisms (GCM) 10K type strain sequencing project: providing services to taxonomists for standard genome sequencing and annotation.</title>
        <authorList>
            <consortium name="The Broad Institute Genomics Platform"/>
            <consortium name="The Broad Institute Genome Sequencing Center for Infectious Disease"/>
            <person name="Wu L."/>
            <person name="Ma J."/>
        </authorList>
    </citation>
    <scope>NUCLEOTIDE SEQUENCE [LARGE SCALE GENOMIC DNA]</scope>
    <source>
        <strain evidence="9">CGMCC 1.12851</strain>
    </source>
</reference>
<name>A0ABQ1JML2_9SPHN</name>
<evidence type="ECO:0000313" key="8">
    <source>
        <dbReference type="EMBL" id="GGB72122.1"/>
    </source>
</evidence>
<feature type="domain" description="Nudix hydrolase" evidence="7">
    <location>
        <begin position="26"/>
        <end position="215"/>
    </location>
</feature>
<dbReference type="InterPro" id="IPR039121">
    <property type="entry name" value="NUDT19"/>
</dbReference>
<dbReference type="Proteomes" id="UP000614261">
    <property type="component" value="Unassembled WGS sequence"/>
</dbReference>
<keyword evidence="5" id="KW-0460">Magnesium</keyword>
<comment type="cofactor">
    <cofactor evidence="2">
        <name>Mg(2+)</name>
        <dbReference type="ChEBI" id="CHEBI:18420"/>
    </cofactor>
</comment>
<dbReference type="GO" id="GO:0016787">
    <property type="term" value="F:hydrolase activity"/>
    <property type="evidence" value="ECO:0007669"/>
    <property type="project" value="UniProtKB-KW"/>
</dbReference>
<keyword evidence="4 8" id="KW-0378">Hydrolase</keyword>